<protein>
    <submittedName>
        <fullName evidence="6">DNA-binding transcriptional regulator, LysR family</fullName>
    </submittedName>
</protein>
<dbReference type="GO" id="GO:0003677">
    <property type="term" value="F:DNA binding"/>
    <property type="evidence" value="ECO:0007669"/>
    <property type="project" value="UniProtKB-KW"/>
</dbReference>
<dbReference type="FunFam" id="1.10.10.10:FF:000001">
    <property type="entry name" value="LysR family transcriptional regulator"/>
    <property type="match status" value="1"/>
</dbReference>
<dbReference type="Gene3D" id="1.10.10.10">
    <property type="entry name" value="Winged helix-like DNA-binding domain superfamily/Winged helix DNA-binding domain"/>
    <property type="match status" value="1"/>
</dbReference>
<feature type="domain" description="HTH lysR-type" evidence="5">
    <location>
        <begin position="6"/>
        <end position="63"/>
    </location>
</feature>
<dbReference type="RefSeq" id="WP_091438128.1">
    <property type="nucleotide sequence ID" value="NZ_FMTP01000002.1"/>
</dbReference>
<keyword evidence="4" id="KW-0804">Transcription</keyword>
<organism evidence="6 7">
    <name type="scientific">Ancylobacter rudongensis</name>
    <dbReference type="NCBI Taxonomy" id="177413"/>
    <lineage>
        <taxon>Bacteria</taxon>
        <taxon>Pseudomonadati</taxon>
        <taxon>Pseudomonadota</taxon>
        <taxon>Alphaproteobacteria</taxon>
        <taxon>Hyphomicrobiales</taxon>
        <taxon>Xanthobacteraceae</taxon>
        <taxon>Ancylobacter</taxon>
    </lineage>
</organism>
<keyword evidence="3 6" id="KW-0238">DNA-binding</keyword>
<evidence type="ECO:0000256" key="4">
    <source>
        <dbReference type="ARBA" id="ARBA00023163"/>
    </source>
</evidence>
<dbReference type="GO" id="GO:0003700">
    <property type="term" value="F:DNA-binding transcription factor activity"/>
    <property type="evidence" value="ECO:0007669"/>
    <property type="project" value="InterPro"/>
</dbReference>
<dbReference type="InterPro" id="IPR050176">
    <property type="entry name" value="LTTR"/>
</dbReference>
<dbReference type="AlphaFoldDB" id="A0A1G4RPG9"/>
<dbReference type="STRING" id="177413.SAMN05660859_1806"/>
<evidence type="ECO:0000259" key="5">
    <source>
        <dbReference type="PROSITE" id="PS50931"/>
    </source>
</evidence>
<reference evidence="7" key="1">
    <citation type="submission" date="2016-10" db="EMBL/GenBank/DDBJ databases">
        <authorList>
            <person name="Varghese N."/>
            <person name="Submissions S."/>
        </authorList>
    </citation>
    <scope>NUCLEOTIDE SEQUENCE [LARGE SCALE GENOMIC DNA]</scope>
    <source>
        <strain evidence="7">CGMCC 1.1761</strain>
    </source>
</reference>
<dbReference type="PANTHER" id="PTHR30579">
    <property type="entry name" value="TRANSCRIPTIONAL REGULATOR"/>
    <property type="match status" value="1"/>
</dbReference>
<proteinExistence type="inferred from homology"/>
<accession>A0A1G4RPG9</accession>
<dbReference type="SUPFAM" id="SSF53850">
    <property type="entry name" value="Periplasmic binding protein-like II"/>
    <property type="match status" value="1"/>
</dbReference>
<evidence type="ECO:0000313" key="6">
    <source>
        <dbReference type="EMBL" id="SCW58728.1"/>
    </source>
</evidence>
<dbReference type="InterPro" id="IPR000847">
    <property type="entry name" value="LysR_HTH_N"/>
</dbReference>
<name>A0A1G4RPG9_9HYPH</name>
<dbReference type="Proteomes" id="UP000198889">
    <property type="component" value="Unassembled WGS sequence"/>
</dbReference>
<dbReference type="EMBL" id="FMTP01000002">
    <property type="protein sequence ID" value="SCW58728.1"/>
    <property type="molecule type" value="Genomic_DNA"/>
</dbReference>
<dbReference type="Gene3D" id="3.40.190.10">
    <property type="entry name" value="Periplasmic binding protein-like II"/>
    <property type="match status" value="2"/>
</dbReference>
<evidence type="ECO:0000256" key="2">
    <source>
        <dbReference type="ARBA" id="ARBA00023015"/>
    </source>
</evidence>
<keyword evidence="7" id="KW-1185">Reference proteome</keyword>
<dbReference type="SUPFAM" id="SSF46785">
    <property type="entry name" value="Winged helix' DNA-binding domain"/>
    <property type="match status" value="1"/>
</dbReference>
<dbReference type="InterPro" id="IPR036390">
    <property type="entry name" value="WH_DNA-bd_sf"/>
</dbReference>
<evidence type="ECO:0000256" key="1">
    <source>
        <dbReference type="ARBA" id="ARBA00009437"/>
    </source>
</evidence>
<keyword evidence="2" id="KW-0805">Transcription regulation</keyword>
<comment type="similarity">
    <text evidence="1">Belongs to the LysR transcriptional regulatory family.</text>
</comment>
<dbReference type="PRINTS" id="PR00039">
    <property type="entry name" value="HTHLYSR"/>
</dbReference>
<dbReference type="PROSITE" id="PS50931">
    <property type="entry name" value="HTH_LYSR"/>
    <property type="match status" value="1"/>
</dbReference>
<dbReference type="InterPro" id="IPR036388">
    <property type="entry name" value="WH-like_DNA-bd_sf"/>
</dbReference>
<dbReference type="PANTHER" id="PTHR30579:SF7">
    <property type="entry name" value="HTH-TYPE TRANSCRIPTIONAL REGULATOR LRHA-RELATED"/>
    <property type="match status" value="1"/>
</dbReference>
<gene>
    <name evidence="6" type="ORF">SAMN05660859_1806</name>
</gene>
<dbReference type="InterPro" id="IPR005119">
    <property type="entry name" value="LysR_subst-bd"/>
</dbReference>
<dbReference type="Pfam" id="PF00126">
    <property type="entry name" value="HTH_1"/>
    <property type="match status" value="1"/>
</dbReference>
<sequence length="288" mass="30369">MTDRPLDLDLVRAFVHVAELSSFTRAAEALGGTQAGVSLKLRKLEARLGRTLLERTPRLVRLTADGSQFLERAHRLLAADREARLWDTAPTRRLRLGISDHTTGDTLPALLRRLAAVSPGIVFDIRMGFSQVLCDAFDAGELDAAVVRREGSRREGENLRQDRYGWFAAGDWQARGDSLPLALLASPCGVRAKAIEGLDSASIAWHEAFTGGSVSSVGAAVAAGLAVAPLAAHLAPLGSVDVGPALGLPALPAATVMLVARTGDASAKAALRELAAFLRAGQSAIRSD</sequence>
<evidence type="ECO:0000313" key="7">
    <source>
        <dbReference type="Proteomes" id="UP000198889"/>
    </source>
</evidence>
<evidence type="ECO:0000256" key="3">
    <source>
        <dbReference type="ARBA" id="ARBA00023125"/>
    </source>
</evidence>
<dbReference type="Pfam" id="PF03466">
    <property type="entry name" value="LysR_substrate"/>
    <property type="match status" value="1"/>
</dbReference>